<dbReference type="PANTHER" id="PTHR43133:SF51">
    <property type="entry name" value="RNA POLYMERASE SIGMA FACTOR"/>
    <property type="match status" value="1"/>
</dbReference>
<proteinExistence type="inferred from homology"/>
<evidence type="ECO:0000256" key="4">
    <source>
        <dbReference type="ARBA" id="ARBA00023125"/>
    </source>
</evidence>
<dbReference type="RefSeq" id="WP_275422185.1">
    <property type="nucleotide sequence ID" value="NZ_CP106877.1"/>
</dbReference>
<dbReference type="InterPro" id="IPR007630">
    <property type="entry name" value="RNA_pol_sigma70_r4"/>
</dbReference>
<dbReference type="InterPro" id="IPR039425">
    <property type="entry name" value="RNA_pol_sigma-70-like"/>
</dbReference>
<dbReference type="Pfam" id="PF04545">
    <property type="entry name" value="Sigma70_r4"/>
    <property type="match status" value="1"/>
</dbReference>
<dbReference type="Pfam" id="PF04542">
    <property type="entry name" value="Sigma70_r2"/>
    <property type="match status" value="1"/>
</dbReference>
<protein>
    <submittedName>
        <fullName evidence="8">Sigma-70 family RNA polymerase sigma factor</fullName>
    </submittedName>
</protein>
<evidence type="ECO:0000313" key="9">
    <source>
        <dbReference type="Proteomes" id="UP001164726"/>
    </source>
</evidence>
<keyword evidence="2" id="KW-0805">Transcription regulation</keyword>
<keyword evidence="9" id="KW-1185">Reference proteome</keyword>
<dbReference type="EMBL" id="CP106877">
    <property type="protein sequence ID" value="WAA13994.1"/>
    <property type="molecule type" value="Genomic_DNA"/>
</dbReference>
<dbReference type="KEGG" id="fhl:OE105_12000"/>
<dbReference type="SUPFAM" id="SSF88659">
    <property type="entry name" value="Sigma3 and sigma4 domains of RNA polymerase sigma factors"/>
    <property type="match status" value="1"/>
</dbReference>
<dbReference type="PANTHER" id="PTHR43133">
    <property type="entry name" value="RNA POLYMERASE ECF-TYPE SIGMA FACTO"/>
    <property type="match status" value="1"/>
</dbReference>
<dbReference type="GO" id="GO:0003677">
    <property type="term" value="F:DNA binding"/>
    <property type="evidence" value="ECO:0007669"/>
    <property type="project" value="UniProtKB-KW"/>
</dbReference>
<comment type="similarity">
    <text evidence="1">Belongs to the sigma-70 factor family. ECF subfamily.</text>
</comment>
<sequence length="172" mass="20380">MVQLVKKAQKGNMKAYLTLFQTFEEDLYRMAFLYVKNEQDALDIVQETAYRSFKSIKNLKEPEHVKTWLFKIVINCSFDLLRKRKKVLPLTQPIQMDWIGRIEEDLDLKIAVREIIDLLNEDEKTVIFLRFYEDLTFKEISEILDIPLGTAKTIFYRALEKLRKKVKGVGVE</sequence>
<dbReference type="Proteomes" id="UP001164726">
    <property type="component" value="Chromosome"/>
</dbReference>
<evidence type="ECO:0000256" key="1">
    <source>
        <dbReference type="ARBA" id="ARBA00010641"/>
    </source>
</evidence>
<name>A0A9E8S096_9BACI</name>
<dbReference type="InterPro" id="IPR013324">
    <property type="entry name" value="RNA_pol_sigma_r3/r4-like"/>
</dbReference>
<dbReference type="InterPro" id="IPR014284">
    <property type="entry name" value="RNA_pol_sigma-70_dom"/>
</dbReference>
<dbReference type="GO" id="GO:0016987">
    <property type="term" value="F:sigma factor activity"/>
    <property type="evidence" value="ECO:0007669"/>
    <property type="project" value="UniProtKB-KW"/>
</dbReference>
<reference evidence="8" key="1">
    <citation type="submission" date="2022-09" db="EMBL/GenBank/DDBJ databases">
        <title>Complete Genomes of Fervidibacillus albus and Fervidibacillus halotolerans isolated from tidal flat sediments.</title>
        <authorList>
            <person name="Kwon K.K."/>
            <person name="Yang S.-H."/>
            <person name="Park M.J."/>
            <person name="Oh H.-M."/>
        </authorList>
    </citation>
    <scope>NUCLEOTIDE SEQUENCE</scope>
    <source>
        <strain evidence="8">MEBiC13594</strain>
    </source>
</reference>
<feature type="domain" description="RNA polymerase sigma-70 region 2" evidence="6">
    <location>
        <begin position="19"/>
        <end position="86"/>
    </location>
</feature>
<evidence type="ECO:0000256" key="2">
    <source>
        <dbReference type="ARBA" id="ARBA00023015"/>
    </source>
</evidence>
<evidence type="ECO:0000313" key="8">
    <source>
        <dbReference type="EMBL" id="WAA13994.1"/>
    </source>
</evidence>
<keyword evidence="3" id="KW-0731">Sigma factor</keyword>
<dbReference type="Gene3D" id="1.10.1740.10">
    <property type="match status" value="1"/>
</dbReference>
<organism evidence="8 9">
    <name type="scientific">Fervidibacillus halotolerans</name>
    <dbReference type="NCBI Taxonomy" id="2980027"/>
    <lineage>
        <taxon>Bacteria</taxon>
        <taxon>Bacillati</taxon>
        <taxon>Bacillota</taxon>
        <taxon>Bacilli</taxon>
        <taxon>Bacillales</taxon>
        <taxon>Bacillaceae</taxon>
        <taxon>Fervidibacillus</taxon>
    </lineage>
</organism>
<dbReference type="NCBIfam" id="TIGR02937">
    <property type="entry name" value="sigma70-ECF"/>
    <property type="match status" value="1"/>
</dbReference>
<dbReference type="InterPro" id="IPR036388">
    <property type="entry name" value="WH-like_DNA-bd_sf"/>
</dbReference>
<evidence type="ECO:0000256" key="5">
    <source>
        <dbReference type="ARBA" id="ARBA00023163"/>
    </source>
</evidence>
<dbReference type="Gene3D" id="1.10.10.10">
    <property type="entry name" value="Winged helix-like DNA-binding domain superfamily/Winged helix DNA-binding domain"/>
    <property type="match status" value="1"/>
</dbReference>
<feature type="domain" description="RNA polymerase sigma-70 region 4" evidence="7">
    <location>
        <begin position="116"/>
        <end position="164"/>
    </location>
</feature>
<keyword evidence="4" id="KW-0238">DNA-binding</keyword>
<dbReference type="AlphaFoldDB" id="A0A9E8S096"/>
<dbReference type="InterPro" id="IPR007627">
    <property type="entry name" value="RNA_pol_sigma70_r2"/>
</dbReference>
<dbReference type="SUPFAM" id="SSF88946">
    <property type="entry name" value="Sigma2 domain of RNA polymerase sigma factors"/>
    <property type="match status" value="1"/>
</dbReference>
<keyword evidence="5" id="KW-0804">Transcription</keyword>
<dbReference type="CDD" id="cd06171">
    <property type="entry name" value="Sigma70_r4"/>
    <property type="match status" value="1"/>
</dbReference>
<evidence type="ECO:0000259" key="7">
    <source>
        <dbReference type="Pfam" id="PF04545"/>
    </source>
</evidence>
<dbReference type="GO" id="GO:0006352">
    <property type="term" value="P:DNA-templated transcription initiation"/>
    <property type="evidence" value="ECO:0007669"/>
    <property type="project" value="InterPro"/>
</dbReference>
<dbReference type="InterPro" id="IPR013325">
    <property type="entry name" value="RNA_pol_sigma_r2"/>
</dbReference>
<evidence type="ECO:0000256" key="3">
    <source>
        <dbReference type="ARBA" id="ARBA00023082"/>
    </source>
</evidence>
<accession>A0A9E8S096</accession>
<gene>
    <name evidence="8" type="ORF">OE105_12000</name>
</gene>
<evidence type="ECO:0000259" key="6">
    <source>
        <dbReference type="Pfam" id="PF04542"/>
    </source>
</evidence>